<gene>
    <name evidence="2" type="ORF">GPECTOR_9g493</name>
</gene>
<feature type="domain" description="Ubiquitin-like" evidence="1">
    <location>
        <begin position="9"/>
        <end position="54"/>
    </location>
</feature>
<keyword evidence="3" id="KW-1185">Reference proteome</keyword>
<dbReference type="SUPFAM" id="SSF54236">
    <property type="entry name" value="Ubiquitin-like"/>
    <property type="match status" value="1"/>
</dbReference>
<evidence type="ECO:0000259" key="1">
    <source>
        <dbReference type="PROSITE" id="PS50053"/>
    </source>
</evidence>
<dbReference type="Gene3D" id="3.10.20.90">
    <property type="entry name" value="Phosphatidylinositol 3-kinase Catalytic Subunit, Chain A, domain 1"/>
    <property type="match status" value="1"/>
</dbReference>
<dbReference type="InterPro" id="IPR022617">
    <property type="entry name" value="Rad60/SUMO-like_dom"/>
</dbReference>
<reference evidence="3" key="1">
    <citation type="journal article" date="2016" name="Nat. Commun.">
        <title>The Gonium pectorale genome demonstrates co-option of cell cycle regulation during the evolution of multicellularity.</title>
        <authorList>
            <person name="Hanschen E.R."/>
            <person name="Marriage T.N."/>
            <person name="Ferris P.J."/>
            <person name="Hamaji T."/>
            <person name="Toyoda A."/>
            <person name="Fujiyama A."/>
            <person name="Neme R."/>
            <person name="Noguchi H."/>
            <person name="Minakuchi Y."/>
            <person name="Suzuki M."/>
            <person name="Kawai-Toyooka H."/>
            <person name="Smith D.R."/>
            <person name="Sparks H."/>
            <person name="Anderson J."/>
            <person name="Bakaric R."/>
            <person name="Luria V."/>
            <person name="Karger A."/>
            <person name="Kirschner M.W."/>
            <person name="Durand P.M."/>
            <person name="Michod R.E."/>
            <person name="Nozaki H."/>
            <person name="Olson B.J."/>
        </authorList>
    </citation>
    <scope>NUCLEOTIDE SEQUENCE [LARGE SCALE GENOMIC DNA]</scope>
    <source>
        <strain evidence="3">NIES-2863</strain>
    </source>
</reference>
<proteinExistence type="predicted"/>
<evidence type="ECO:0000313" key="3">
    <source>
        <dbReference type="Proteomes" id="UP000075714"/>
    </source>
</evidence>
<dbReference type="AlphaFoldDB" id="A0A150GRI8"/>
<name>A0A150GRI8_GONPE</name>
<dbReference type="InterPro" id="IPR000626">
    <property type="entry name" value="Ubiquitin-like_dom"/>
</dbReference>
<sequence length="54" mass="5736">MGKVFNAFAQKKGLDVTQLKFVFESSIIGSDLTAADVDLEDEDIIDACATQLGG</sequence>
<evidence type="ECO:0000313" key="2">
    <source>
        <dbReference type="EMBL" id="KXZ52449.1"/>
    </source>
</evidence>
<dbReference type="CDD" id="cd01763">
    <property type="entry name" value="Ubl_SUMO_like"/>
    <property type="match status" value="1"/>
</dbReference>
<comment type="caution">
    <text evidence="2">The sequence shown here is derived from an EMBL/GenBank/DDBJ whole genome shotgun (WGS) entry which is preliminary data.</text>
</comment>
<dbReference type="OrthoDB" id="442921at2759"/>
<accession>A0A150GRI8</accession>
<protein>
    <recommendedName>
        <fullName evidence="1">Ubiquitin-like domain-containing protein</fullName>
    </recommendedName>
</protein>
<organism evidence="2 3">
    <name type="scientific">Gonium pectorale</name>
    <name type="common">Green alga</name>
    <dbReference type="NCBI Taxonomy" id="33097"/>
    <lineage>
        <taxon>Eukaryota</taxon>
        <taxon>Viridiplantae</taxon>
        <taxon>Chlorophyta</taxon>
        <taxon>core chlorophytes</taxon>
        <taxon>Chlorophyceae</taxon>
        <taxon>CS clade</taxon>
        <taxon>Chlamydomonadales</taxon>
        <taxon>Volvocaceae</taxon>
        <taxon>Gonium</taxon>
    </lineage>
</organism>
<dbReference type="Pfam" id="PF11976">
    <property type="entry name" value="Rad60-SLD"/>
    <property type="match status" value="1"/>
</dbReference>
<dbReference type="InterPro" id="IPR029071">
    <property type="entry name" value="Ubiquitin-like_domsf"/>
</dbReference>
<dbReference type="PROSITE" id="PS50053">
    <property type="entry name" value="UBIQUITIN_2"/>
    <property type="match status" value="1"/>
</dbReference>
<dbReference type="EMBL" id="LSYV01000010">
    <property type="protein sequence ID" value="KXZ52449.1"/>
    <property type="molecule type" value="Genomic_DNA"/>
</dbReference>
<dbReference type="Proteomes" id="UP000075714">
    <property type="component" value="Unassembled WGS sequence"/>
</dbReference>